<feature type="region of interest" description="Disordered" evidence="3">
    <location>
        <begin position="100"/>
        <end position="147"/>
    </location>
</feature>
<keyword evidence="2" id="KW-0804">Transcription</keyword>
<name>A0AAD5J4T4_ACENE</name>
<dbReference type="AlphaFoldDB" id="A0AAD5J4T4"/>
<reference evidence="5" key="2">
    <citation type="submission" date="2023-02" db="EMBL/GenBank/DDBJ databases">
        <authorList>
            <person name="Swenson N.G."/>
            <person name="Wegrzyn J.L."/>
            <person name="Mcevoy S.L."/>
        </authorList>
    </citation>
    <scope>NUCLEOTIDE SEQUENCE</scope>
    <source>
        <strain evidence="5">91603</strain>
        <tissue evidence="5">Leaf</tissue>
    </source>
</reference>
<dbReference type="PROSITE" id="PS51525">
    <property type="entry name" value="NET"/>
    <property type="match status" value="1"/>
</dbReference>
<evidence type="ECO:0000313" key="6">
    <source>
        <dbReference type="Proteomes" id="UP001064489"/>
    </source>
</evidence>
<gene>
    <name evidence="5" type="ORF">LWI28_011752</name>
</gene>
<evidence type="ECO:0000256" key="1">
    <source>
        <dbReference type="ARBA" id="ARBA00023015"/>
    </source>
</evidence>
<evidence type="ECO:0000256" key="3">
    <source>
        <dbReference type="SAM" id="MobiDB-lite"/>
    </source>
</evidence>
<dbReference type="PANTHER" id="PTHR45926">
    <property type="entry name" value="OSJNBA0053K19.4 PROTEIN"/>
    <property type="match status" value="1"/>
</dbReference>
<dbReference type="Gene3D" id="1.20.1270.220">
    <property type="match status" value="1"/>
</dbReference>
<comment type="caution">
    <text evidence="5">The sequence shown here is derived from an EMBL/GenBank/DDBJ whole genome shotgun (WGS) entry which is preliminary data.</text>
</comment>
<dbReference type="InterPro" id="IPR027353">
    <property type="entry name" value="NET_dom"/>
</dbReference>
<evidence type="ECO:0000256" key="2">
    <source>
        <dbReference type="ARBA" id="ARBA00023163"/>
    </source>
</evidence>
<feature type="region of interest" description="Disordered" evidence="3">
    <location>
        <begin position="1"/>
        <end position="46"/>
    </location>
</feature>
<evidence type="ECO:0000313" key="5">
    <source>
        <dbReference type="EMBL" id="KAI9185903.1"/>
    </source>
</evidence>
<organism evidence="5 6">
    <name type="scientific">Acer negundo</name>
    <name type="common">Box elder</name>
    <dbReference type="NCBI Taxonomy" id="4023"/>
    <lineage>
        <taxon>Eukaryota</taxon>
        <taxon>Viridiplantae</taxon>
        <taxon>Streptophyta</taxon>
        <taxon>Embryophyta</taxon>
        <taxon>Tracheophyta</taxon>
        <taxon>Spermatophyta</taxon>
        <taxon>Magnoliopsida</taxon>
        <taxon>eudicotyledons</taxon>
        <taxon>Gunneridae</taxon>
        <taxon>Pentapetalae</taxon>
        <taxon>rosids</taxon>
        <taxon>malvids</taxon>
        <taxon>Sapindales</taxon>
        <taxon>Sapindaceae</taxon>
        <taxon>Hippocastanoideae</taxon>
        <taxon>Acereae</taxon>
        <taxon>Acer</taxon>
    </lineage>
</organism>
<feature type="compositionally biased region" description="Basic and acidic residues" evidence="3">
    <location>
        <begin position="124"/>
        <end position="147"/>
    </location>
</feature>
<protein>
    <recommendedName>
        <fullName evidence="4">NET domain-containing protein</fullName>
    </recommendedName>
</protein>
<sequence>MEAKSEPLMQVPEAVSNSKPKAKDPNKREMSTEERQKLGTGLQSLPPEKIGHVVDILTKRNRNLRDKDEFEVNVEDLDTETLWKLDRFVTNYKMSHRVSETDVVPAAASNPNPNPNPPISAKPKAKDPNKRAMSMEEKHKLEIGLQS</sequence>
<keyword evidence="1" id="KW-0805">Transcription regulation</keyword>
<proteinExistence type="predicted"/>
<keyword evidence="6" id="KW-1185">Reference proteome</keyword>
<dbReference type="Proteomes" id="UP001064489">
    <property type="component" value="Chromosome 3"/>
</dbReference>
<evidence type="ECO:0000259" key="4">
    <source>
        <dbReference type="PROSITE" id="PS51525"/>
    </source>
</evidence>
<dbReference type="Pfam" id="PF17035">
    <property type="entry name" value="BET"/>
    <property type="match status" value="1"/>
</dbReference>
<feature type="domain" description="NET" evidence="4">
    <location>
        <begin position="20"/>
        <end position="100"/>
    </location>
</feature>
<feature type="compositionally biased region" description="Basic and acidic residues" evidence="3">
    <location>
        <begin position="21"/>
        <end position="37"/>
    </location>
</feature>
<dbReference type="EMBL" id="JAJSOW010000100">
    <property type="protein sequence ID" value="KAI9185903.1"/>
    <property type="molecule type" value="Genomic_DNA"/>
</dbReference>
<reference evidence="5" key="1">
    <citation type="journal article" date="2022" name="Plant J.">
        <title>Strategies of tolerance reflected in two North American maple genomes.</title>
        <authorList>
            <person name="McEvoy S.L."/>
            <person name="Sezen U.U."/>
            <person name="Trouern-Trend A."/>
            <person name="McMahon S.M."/>
            <person name="Schaberg P.G."/>
            <person name="Yang J."/>
            <person name="Wegrzyn J.L."/>
            <person name="Swenson N.G."/>
        </authorList>
    </citation>
    <scope>NUCLEOTIDE SEQUENCE</scope>
    <source>
        <strain evidence="5">91603</strain>
    </source>
</reference>
<dbReference type="InterPro" id="IPR038336">
    <property type="entry name" value="NET_sf"/>
</dbReference>
<accession>A0AAD5J4T4</accession>